<evidence type="ECO:0000256" key="1">
    <source>
        <dbReference type="ARBA" id="ARBA00006068"/>
    </source>
</evidence>
<dbReference type="InterPro" id="IPR004474">
    <property type="entry name" value="LytR_CpsA_psr"/>
</dbReference>
<dbReference type="GeneID" id="79851647"/>
<evidence type="ECO:0000313" key="5">
    <source>
        <dbReference type="EMBL" id="TQE44042.1"/>
    </source>
</evidence>
<dbReference type="InterPro" id="IPR050922">
    <property type="entry name" value="LytR/CpsA/Psr_CW_biosynth"/>
</dbReference>
<keyword evidence="3" id="KW-0812">Transmembrane</keyword>
<comment type="similarity">
    <text evidence="1">Belongs to the LytR/CpsA/Psr (LCP) family.</text>
</comment>
<feature type="transmembrane region" description="Helical" evidence="3">
    <location>
        <begin position="118"/>
        <end position="138"/>
    </location>
</feature>
<dbReference type="Pfam" id="PF03816">
    <property type="entry name" value="LytR_cpsA_psr"/>
    <property type="match status" value="1"/>
</dbReference>
<evidence type="ECO:0000256" key="2">
    <source>
        <dbReference type="SAM" id="MobiDB-lite"/>
    </source>
</evidence>
<dbReference type="PANTHER" id="PTHR33392">
    <property type="entry name" value="POLYISOPRENYL-TEICHOIC ACID--PEPTIDOGLYCAN TEICHOIC ACID TRANSFERASE TAGU"/>
    <property type="match status" value="1"/>
</dbReference>
<dbReference type="EMBL" id="VHIR01000004">
    <property type="protein sequence ID" value="TQE44042.1"/>
    <property type="molecule type" value="Genomic_DNA"/>
</dbReference>
<keyword evidence="6" id="KW-1185">Reference proteome</keyword>
<feature type="compositionally biased region" description="Basic and acidic residues" evidence="2">
    <location>
        <begin position="1"/>
        <end position="17"/>
    </location>
</feature>
<dbReference type="PANTHER" id="PTHR33392:SF6">
    <property type="entry name" value="POLYISOPRENYL-TEICHOIC ACID--PEPTIDOGLYCAN TEICHOIC ACID TRANSFERASE TAGU"/>
    <property type="match status" value="1"/>
</dbReference>
<dbReference type="RefSeq" id="WP_082723347.1">
    <property type="nucleotide sequence ID" value="NZ_JADPQA010000001.1"/>
</dbReference>
<organism evidence="5 6">
    <name type="scientific">Corynebacterium phoceense</name>
    <dbReference type="NCBI Taxonomy" id="1686286"/>
    <lineage>
        <taxon>Bacteria</taxon>
        <taxon>Bacillati</taxon>
        <taxon>Actinomycetota</taxon>
        <taxon>Actinomycetes</taxon>
        <taxon>Mycobacteriales</taxon>
        <taxon>Corynebacteriaceae</taxon>
        <taxon>Corynebacterium</taxon>
    </lineage>
</organism>
<dbReference type="AlphaFoldDB" id="A0A540R8K2"/>
<dbReference type="STRING" id="1686286.GCA_900092335_00290"/>
<comment type="caution">
    <text evidence="5">The sequence shown here is derived from an EMBL/GenBank/DDBJ whole genome shotgun (WGS) entry which is preliminary data.</text>
</comment>
<dbReference type="Gene3D" id="3.40.630.190">
    <property type="entry name" value="LCP protein"/>
    <property type="match status" value="1"/>
</dbReference>
<proteinExistence type="inferred from homology"/>
<keyword evidence="3" id="KW-0472">Membrane</keyword>
<keyword evidence="3" id="KW-1133">Transmembrane helix</keyword>
<feature type="domain" description="Cell envelope-related transcriptional attenuator" evidence="4">
    <location>
        <begin position="191"/>
        <end position="332"/>
    </location>
</feature>
<protein>
    <submittedName>
        <fullName evidence="5">LytR family transcriptional regulator</fullName>
    </submittedName>
</protein>
<feature type="region of interest" description="Disordered" evidence="2">
    <location>
        <begin position="1"/>
        <end position="111"/>
    </location>
</feature>
<dbReference type="Proteomes" id="UP000318080">
    <property type="component" value="Unassembled WGS sequence"/>
</dbReference>
<feature type="compositionally biased region" description="Low complexity" evidence="2">
    <location>
        <begin position="79"/>
        <end position="91"/>
    </location>
</feature>
<dbReference type="NCBIfam" id="TIGR00350">
    <property type="entry name" value="lytR_cpsA_psr"/>
    <property type="match status" value="1"/>
</dbReference>
<evidence type="ECO:0000259" key="4">
    <source>
        <dbReference type="Pfam" id="PF03816"/>
    </source>
</evidence>
<name>A0A540R8K2_9CORY</name>
<evidence type="ECO:0000256" key="3">
    <source>
        <dbReference type="SAM" id="Phobius"/>
    </source>
</evidence>
<accession>A0A540R8K2</accession>
<gene>
    <name evidence="5" type="ORF">EJK80_04310</name>
</gene>
<reference evidence="5 6" key="1">
    <citation type="submission" date="2019-06" db="EMBL/GenBank/DDBJ databases">
        <title>Draft genome of C. phoceense Strain 272.</title>
        <authorList>
            <person name="Pacheco L.G.C."/>
            <person name="Barberis C.M."/>
            <person name="Almuzara M.N."/>
            <person name="Traglia G.M."/>
            <person name="Santos C.S."/>
            <person name="Rocha D.J.P.G."/>
            <person name="Aguiar E.R.G.R."/>
            <person name="Vay C.A."/>
        </authorList>
    </citation>
    <scope>NUCLEOTIDE SEQUENCE [LARGE SCALE GENOMIC DNA]</scope>
    <source>
        <strain evidence="5 6">272</strain>
    </source>
</reference>
<evidence type="ECO:0000313" key="6">
    <source>
        <dbReference type="Proteomes" id="UP000318080"/>
    </source>
</evidence>
<sequence>MTDTGRDPHRENRRVGDDLSNYVLGADGKPITDRYGRPVLRRSIAKPAPRAERTPQFSVQDWQREHRAHQPAPQPAPQRTPRQQARQPVPRNYSSRSAQPAVRPHRHGKQVNPVRRGIGCLGAALVAIVVFTLAIALWSDSKLTRIEAMPDSQVSNTPGTNWLLVGSDSRVGLTEEEQIELGTGGDVGSSRTDTIMLLHIPKSGKAKLVSLPRDSWVNVPGFGMDKINAAFSYGGAPLLAQTVEEWSGLHIDHYAEVGMGGLANVVNSVGGVDICVQEAINDPLAGIDLQPGCQNLQGRDALGYVRTRATAMGDLDRVQRQREFFAALLDKVTAPTTLINPFRTISLINHTADSFVVGKKDHVWHLARVALAMADGVETETIPVSGFADTASGNVVLWDDEQTAALWESMKS</sequence>